<dbReference type="HOGENOM" id="CLU_790238_0_0_1"/>
<protein>
    <submittedName>
        <fullName evidence="2">Uncharacterized protein</fullName>
    </submittedName>
</protein>
<name>A0A075AX64_ROZAC</name>
<sequence>MVFLEGLYVLVFLIVGLFASDENRYSSESEGFSLGGMIRSSLEMERMFNDIVEAESNFPNEFNAMLMVPGTVLNFFNYRDNTRNFQYIKLSSVIHCLPGQIIYQGRIENEEANSINITLYLILRHLQRDSNICIRVYQKRMERAIKCLGHFMYQQYDMNEEDLHDAYLCLANVFLSTVQHYTSLGSRVQAENMRLQFLKPKIHVSTLSPLSPYRNTMRMKFKNEQLYEAWKYLQTQSTLIFGKSHVESHYSTFVTEFLRMSLLENSRIDLEEFNLYNIFNIDYDNILRHISVLDIEQEKNIFENLQNSILSLNKINKTLFIIEITRWSLNDHKEALFKAGSGKASALVIST</sequence>
<evidence type="ECO:0000313" key="3">
    <source>
        <dbReference type="Proteomes" id="UP000030755"/>
    </source>
</evidence>
<proteinExistence type="predicted"/>
<accession>A0A075AX64</accession>
<dbReference type="Proteomes" id="UP000030755">
    <property type="component" value="Unassembled WGS sequence"/>
</dbReference>
<feature type="chain" id="PRO_5001704887" evidence="1">
    <location>
        <begin position="20"/>
        <end position="351"/>
    </location>
</feature>
<evidence type="ECO:0000313" key="2">
    <source>
        <dbReference type="EMBL" id="EPZ34734.1"/>
    </source>
</evidence>
<evidence type="ECO:0000256" key="1">
    <source>
        <dbReference type="SAM" id="SignalP"/>
    </source>
</evidence>
<keyword evidence="3" id="KW-1185">Reference proteome</keyword>
<keyword evidence="1" id="KW-0732">Signal</keyword>
<organism evidence="2 3">
    <name type="scientific">Rozella allomycis (strain CSF55)</name>
    <dbReference type="NCBI Taxonomy" id="988480"/>
    <lineage>
        <taxon>Eukaryota</taxon>
        <taxon>Fungi</taxon>
        <taxon>Fungi incertae sedis</taxon>
        <taxon>Cryptomycota</taxon>
        <taxon>Cryptomycota incertae sedis</taxon>
        <taxon>Rozella</taxon>
    </lineage>
</organism>
<reference evidence="2 3" key="1">
    <citation type="journal article" date="2013" name="Curr. Biol.">
        <title>Shared signatures of parasitism and phylogenomics unite Cryptomycota and microsporidia.</title>
        <authorList>
            <person name="James T.Y."/>
            <person name="Pelin A."/>
            <person name="Bonen L."/>
            <person name="Ahrendt S."/>
            <person name="Sain D."/>
            <person name="Corradi N."/>
            <person name="Stajich J.E."/>
        </authorList>
    </citation>
    <scope>NUCLEOTIDE SEQUENCE [LARGE SCALE GENOMIC DNA]</scope>
    <source>
        <strain evidence="2 3">CSF55</strain>
    </source>
</reference>
<dbReference type="AlphaFoldDB" id="A0A075AX64"/>
<dbReference type="EMBL" id="KE560923">
    <property type="protein sequence ID" value="EPZ34734.1"/>
    <property type="molecule type" value="Genomic_DNA"/>
</dbReference>
<gene>
    <name evidence="2" type="ORF">O9G_005372</name>
</gene>
<feature type="signal peptide" evidence="1">
    <location>
        <begin position="1"/>
        <end position="19"/>
    </location>
</feature>